<dbReference type="PRINTS" id="PR00080">
    <property type="entry name" value="SDRFAMILY"/>
</dbReference>
<accession>A0A382CKY1</accession>
<dbReference type="PROSITE" id="PS00061">
    <property type="entry name" value="ADH_SHORT"/>
    <property type="match status" value="1"/>
</dbReference>
<dbReference type="InterPro" id="IPR020904">
    <property type="entry name" value="Sc_DH/Rdtase_CS"/>
</dbReference>
<organism evidence="3">
    <name type="scientific">marine metagenome</name>
    <dbReference type="NCBI Taxonomy" id="408172"/>
    <lineage>
        <taxon>unclassified sequences</taxon>
        <taxon>metagenomes</taxon>
        <taxon>ecological metagenomes</taxon>
    </lineage>
</organism>
<dbReference type="InterPro" id="IPR051122">
    <property type="entry name" value="SDR_DHRS6-like"/>
</dbReference>
<dbReference type="NCBIfam" id="NF005559">
    <property type="entry name" value="PRK07231.1"/>
    <property type="match status" value="1"/>
</dbReference>
<dbReference type="InterPro" id="IPR002347">
    <property type="entry name" value="SDR_fam"/>
</dbReference>
<dbReference type="EMBL" id="UINC01035016">
    <property type="protein sequence ID" value="SVB26745.1"/>
    <property type="molecule type" value="Genomic_DNA"/>
</dbReference>
<protein>
    <submittedName>
        <fullName evidence="3">Uncharacterized protein</fullName>
    </submittedName>
</protein>
<dbReference type="Pfam" id="PF13561">
    <property type="entry name" value="adh_short_C2"/>
    <property type="match status" value="1"/>
</dbReference>
<reference evidence="3" key="1">
    <citation type="submission" date="2018-05" db="EMBL/GenBank/DDBJ databases">
        <authorList>
            <person name="Lanie J.A."/>
            <person name="Ng W.-L."/>
            <person name="Kazmierczak K.M."/>
            <person name="Andrzejewski T.M."/>
            <person name="Davidsen T.M."/>
            <person name="Wayne K.J."/>
            <person name="Tettelin H."/>
            <person name="Glass J.I."/>
            <person name="Rusch D."/>
            <person name="Podicherti R."/>
            <person name="Tsui H.-C.T."/>
            <person name="Winkler M.E."/>
        </authorList>
    </citation>
    <scope>NUCLEOTIDE SEQUENCE</scope>
</reference>
<dbReference type="FunFam" id="3.40.50.720:FF:000084">
    <property type="entry name" value="Short-chain dehydrogenase reductase"/>
    <property type="match status" value="1"/>
</dbReference>
<evidence type="ECO:0000313" key="3">
    <source>
        <dbReference type="EMBL" id="SVB26745.1"/>
    </source>
</evidence>
<dbReference type="SUPFAM" id="SSF51735">
    <property type="entry name" value="NAD(P)-binding Rossmann-fold domains"/>
    <property type="match status" value="1"/>
</dbReference>
<dbReference type="CDD" id="cd05233">
    <property type="entry name" value="SDR_c"/>
    <property type="match status" value="1"/>
</dbReference>
<comment type="similarity">
    <text evidence="1">Belongs to the short-chain dehydrogenases/reductases (SDR) family.</text>
</comment>
<gene>
    <name evidence="3" type="ORF">METZ01_LOCUS179599</name>
</gene>
<dbReference type="InterPro" id="IPR036291">
    <property type="entry name" value="NAD(P)-bd_dom_sf"/>
</dbReference>
<dbReference type="Gene3D" id="3.40.50.720">
    <property type="entry name" value="NAD(P)-binding Rossmann-like Domain"/>
    <property type="match status" value="1"/>
</dbReference>
<dbReference type="PANTHER" id="PTHR43477:SF1">
    <property type="entry name" value="DIHYDROANTICAPSIN 7-DEHYDROGENASE"/>
    <property type="match status" value="1"/>
</dbReference>
<evidence type="ECO:0000256" key="2">
    <source>
        <dbReference type="ARBA" id="ARBA00023002"/>
    </source>
</evidence>
<proteinExistence type="inferred from homology"/>
<sequence length="255" mass="27610">MSFENVKVVVTGGAKGIGGACVKAFMEEGAKVCILDIDQAGQEFADTLGDNTFFIHCDVSKENEVKTAFRKIEKIFGAVEVLVNNAGIQRYSTVTETTEEEWDLIMNVNLKSAFLCSKYAIPMMLKKKKGCVINVASVQSFISQKNVAPYTTSKTALLGLTRSIAVDYAPNIRSVAVCPGTVDTPMFRSSIQESPNPDEVLEECNEMHLVKRICSSEEVGELITYLASDKAGFITGQAIRIDGGLGITIGGSKRD</sequence>
<name>A0A382CKY1_9ZZZZ</name>
<keyword evidence="2" id="KW-0560">Oxidoreductase</keyword>
<dbReference type="GO" id="GO:0016491">
    <property type="term" value="F:oxidoreductase activity"/>
    <property type="evidence" value="ECO:0007669"/>
    <property type="project" value="UniProtKB-KW"/>
</dbReference>
<evidence type="ECO:0000256" key="1">
    <source>
        <dbReference type="ARBA" id="ARBA00006484"/>
    </source>
</evidence>
<dbReference type="PANTHER" id="PTHR43477">
    <property type="entry name" value="DIHYDROANTICAPSIN 7-DEHYDROGENASE"/>
    <property type="match status" value="1"/>
</dbReference>
<dbReference type="PRINTS" id="PR00081">
    <property type="entry name" value="GDHRDH"/>
</dbReference>
<dbReference type="AlphaFoldDB" id="A0A382CKY1"/>